<keyword evidence="5" id="KW-0560">Oxidoreductase</keyword>
<dbReference type="PANTHER" id="PTHR24305:SF187">
    <property type="entry name" value="P450, PUTATIVE (EUROFUNG)-RELATED"/>
    <property type="match status" value="1"/>
</dbReference>
<dbReference type="Pfam" id="PF00067">
    <property type="entry name" value="p450"/>
    <property type="match status" value="1"/>
</dbReference>
<keyword evidence="7" id="KW-0503">Monooxygenase</keyword>
<name>A0ABR4ESP0_9PEZI</name>
<dbReference type="InterPro" id="IPR001128">
    <property type="entry name" value="Cyt_P450"/>
</dbReference>
<comment type="cofactor">
    <cofactor evidence="1">
        <name>heme</name>
        <dbReference type="ChEBI" id="CHEBI:30413"/>
    </cofactor>
</comment>
<evidence type="ECO:0000256" key="4">
    <source>
        <dbReference type="ARBA" id="ARBA00022723"/>
    </source>
</evidence>
<dbReference type="InterPro" id="IPR036396">
    <property type="entry name" value="Cyt_P450_sf"/>
</dbReference>
<dbReference type="PRINTS" id="PR00385">
    <property type="entry name" value="P450"/>
</dbReference>
<evidence type="ECO:0008006" key="10">
    <source>
        <dbReference type="Google" id="ProtNLM"/>
    </source>
</evidence>
<comment type="similarity">
    <text evidence="2">Belongs to the cytochrome P450 family.</text>
</comment>
<dbReference type="EMBL" id="JBAWTH010000030">
    <property type="protein sequence ID" value="KAL2285456.1"/>
    <property type="molecule type" value="Genomic_DNA"/>
</dbReference>
<keyword evidence="9" id="KW-1185">Reference proteome</keyword>
<dbReference type="SUPFAM" id="SSF48264">
    <property type="entry name" value="Cytochrome P450"/>
    <property type="match status" value="1"/>
</dbReference>
<evidence type="ECO:0000256" key="6">
    <source>
        <dbReference type="ARBA" id="ARBA00023004"/>
    </source>
</evidence>
<evidence type="ECO:0000313" key="9">
    <source>
        <dbReference type="Proteomes" id="UP001600888"/>
    </source>
</evidence>
<comment type="caution">
    <text evidence="8">The sequence shown here is derived from an EMBL/GenBank/DDBJ whole genome shotgun (WGS) entry which is preliminary data.</text>
</comment>
<evidence type="ECO:0000256" key="1">
    <source>
        <dbReference type="ARBA" id="ARBA00001971"/>
    </source>
</evidence>
<keyword evidence="6" id="KW-0408">Iron</keyword>
<gene>
    <name evidence="8" type="ORF">FJTKL_08128</name>
</gene>
<reference evidence="8 9" key="1">
    <citation type="submission" date="2024-03" db="EMBL/GenBank/DDBJ databases">
        <title>A high-quality draft genome sequence of Diaporthe vaccinii, a causative agent of upright dieback and viscid rot disease in cranberry plants.</title>
        <authorList>
            <person name="Sarrasin M."/>
            <person name="Lang B.F."/>
            <person name="Burger G."/>
        </authorList>
    </citation>
    <scope>NUCLEOTIDE SEQUENCE [LARGE SCALE GENOMIC DNA]</scope>
    <source>
        <strain evidence="8 9">IS7</strain>
    </source>
</reference>
<evidence type="ECO:0000256" key="3">
    <source>
        <dbReference type="ARBA" id="ARBA00022617"/>
    </source>
</evidence>
<dbReference type="InterPro" id="IPR050121">
    <property type="entry name" value="Cytochrome_P450_monoxygenase"/>
</dbReference>
<dbReference type="Proteomes" id="UP001600888">
    <property type="component" value="Unassembled WGS sequence"/>
</dbReference>
<dbReference type="PRINTS" id="PR00463">
    <property type="entry name" value="EP450I"/>
</dbReference>
<evidence type="ECO:0000313" key="8">
    <source>
        <dbReference type="EMBL" id="KAL2285456.1"/>
    </source>
</evidence>
<keyword evidence="3" id="KW-0349">Heme</keyword>
<accession>A0ABR4ESP0</accession>
<proteinExistence type="inferred from homology"/>
<dbReference type="Gene3D" id="1.10.630.10">
    <property type="entry name" value="Cytochrome P450"/>
    <property type="match status" value="1"/>
</dbReference>
<keyword evidence="4" id="KW-0479">Metal-binding</keyword>
<evidence type="ECO:0000256" key="2">
    <source>
        <dbReference type="ARBA" id="ARBA00010617"/>
    </source>
</evidence>
<protein>
    <recommendedName>
        <fullName evidence="10">Cytochrome P450</fullName>
    </recommendedName>
</protein>
<sequence length="446" mass="50506">MVIARRGKLHELQTEWARKYGPIVRIAPNEVLITSVSAIDIIHGPRSTATKQHTFYDYMQYHGVHDLDSIHDRREHRARRKVWDLALSNKNMDLYELNARESIHVWLDKASTAAVGQDPLNLSLYMSLLPFDNMTRTGFSVDSGAVKLGTKNRLIHLIEAPFARIAASAHSTWPWSLMKKLRLLEKGQFNSASYEICLARENNSSDPKDIMEYFLDDFRSDQPKAFHDRHTVYADAQAIMVGGTGTLSALLTHCFYYLARSPAMRNQLRQELAPVFGKSCPGEFDYKDLISLPCLDSVVSETLRMHSPACNNGPRTTTEDTNIEGTVLPKDVVVYVGIHSIQRSPKYFVCPDEWKPERWTTRQDLILDKQAYHPFLKGPFSCVGKSLALMVAKLVLSYTISLYDFEFPPGGDGSSFLSGCKNQLIVKPGKLECVFTRLRPSSEKEK</sequence>
<dbReference type="PANTHER" id="PTHR24305">
    <property type="entry name" value="CYTOCHROME P450"/>
    <property type="match status" value="1"/>
</dbReference>
<evidence type="ECO:0000256" key="7">
    <source>
        <dbReference type="ARBA" id="ARBA00023033"/>
    </source>
</evidence>
<organism evidence="8 9">
    <name type="scientific">Diaporthe vaccinii</name>
    <dbReference type="NCBI Taxonomy" id="105482"/>
    <lineage>
        <taxon>Eukaryota</taxon>
        <taxon>Fungi</taxon>
        <taxon>Dikarya</taxon>
        <taxon>Ascomycota</taxon>
        <taxon>Pezizomycotina</taxon>
        <taxon>Sordariomycetes</taxon>
        <taxon>Sordariomycetidae</taxon>
        <taxon>Diaporthales</taxon>
        <taxon>Diaporthaceae</taxon>
        <taxon>Diaporthe</taxon>
        <taxon>Diaporthe eres species complex</taxon>
    </lineage>
</organism>
<dbReference type="InterPro" id="IPR002401">
    <property type="entry name" value="Cyt_P450_E_grp-I"/>
</dbReference>
<evidence type="ECO:0000256" key="5">
    <source>
        <dbReference type="ARBA" id="ARBA00023002"/>
    </source>
</evidence>